<protein>
    <submittedName>
        <fullName evidence="1">Uncharacterized protein</fullName>
    </submittedName>
</protein>
<proteinExistence type="predicted"/>
<dbReference type="AlphaFoldDB" id="A0A1E5L0F0"/>
<evidence type="ECO:0000313" key="1">
    <source>
        <dbReference type="EMBL" id="OEH83600.1"/>
    </source>
</evidence>
<dbReference type="RefSeq" id="WP_069697473.1">
    <property type="nucleotide sequence ID" value="NZ_JAGGMA010000012.1"/>
</dbReference>
<comment type="caution">
    <text evidence="1">The sequence shown here is derived from an EMBL/GenBank/DDBJ whole genome shotgun (WGS) entry which is preliminary data.</text>
</comment>
<sequence length="66" mass="7625">MNPLILTDAEANYLSGLLKNETVKNQAIMRKNNDLKGFFEENNKMNGSIGRKITNSLKKDRQKRRD</sequence>
<dbReference type="STRING" id="762845.BCR26_08975"/>
<name>A0A1E5L0F0_9ENTE</name>
<dbReference type="EMBL" id="MIEK01000005">
    <property type="protein sequence ID" value="OEH83600.1"/>
    <property type="molecule type" value="Genomic_DNA"/>
</dbReference>
<keyword evidence="2" id="KW-1185">Reference proteome</keyword>
<dbReference type="Proteomes" id="UP000095256">
    <property type="component" value="Unassembled WGS sequence"/>
</dbReference>
<dbReference type="OrthoDB" id="2190196at2"/>
<organism evidence="1 2">
    <name type="scientific">Enterococcus rivorum</name>
    <dbReference type="NCBI Taxonomy" id="762845"/>
    <lineage>
        <taxon>Bacteria</taxon>
        <taxon>Bacillati</taxon>
        <taxon>Bacillota</taxon>
        <taxon>Bacilli</taxon>
        <taxon>Lactobacillales</taxon>
        <taxon>Enterococcaceae</taxon>
        <taxon>Enterococcus</taxon>
    </lineage>
</organism>
<gene>
    <name evidence="1" type="ORF">BCR26_08975</name>
</gene>
<evidence type="ECO:0000313" key="2">
    <source>
        <dbReference type="Proteomes" id="UP000095256"/>
    </source>
</evidence>
<reference evidence="1 2" key="1">
    <citation type="submission" date="2016-09" db="EMBL/GenBank/DDBJ databases">
        <authorList>
            <person name="Capua I."/>
            <person name="De Benedictis P."/>
            <person name="Joannis T."/>
            <person name="Lombin L.H."/>
            <person name="Cattoli G."/>
        </authorList>
    </citation>
    <scope>NUCLEOTIDE SEQUENCE [LARGE SCALE GENOMIC DNA]</scope>
    <source>
        <strain evidence="1 2">LMG 25899</strain>
    </source>
</reference>
<accession>A0A1E5L0F0</accession>